<keyword evidence="3 6" id="KW-0812">Transmembrane</keyword>
<evidence type="ECO:0000256" key="5">
    <source>
        <dbReference type="ARBA" id="ARBA00023136"/>
    </source>
</evidence>
<dbReference type="InterPro" id="IPR002794">
    <property type="entry name" value="DUF92_TMEM19"/>
</dbReference>
<comment type="similarity">
    <text evidence="2">Belongs to the TMEM19 family.</text>
</comment>
<organism evidence="7 8">
    <name type="scientific">Gemmatimonas groenlandica</name>
    <dbReference type="NCBI Taxonomy" id="2732249"/>
    <lineage>
        <taxon>Bacteria</taxon>
        <taxon>Pseudomonadati</taxon>
        <taxon>Gemmatimonadota</taxon>
        <taxon>Gemmatimonadia</taxon>
        <taxon>Gemmatimonadales</taxon>
        <taxon>Gemmatimonadaceae</taxon>
        <taxon>Gemmatimonas</taxon>
    </lineage>
</organism>
<proteinExistence type="inferred from homology"/>
<dbReference type="EMBL" id="CP053085">
    <property type="protein sequence ID" value="QJR34238.1"/>
    <property type="molecule type" value="Genomic_DNA"/>
</dbReference>
<evidence type="ECO:0000256" key="6">
    <source>
        <dbReference type="SAM" id="Phobius"/>
    </source>
</evidence>
<evidence type="ECO:0000256" key="3">
    <source>
        <dbReference type="ARBA" id="ARBA00022692"/>
    </source>
</evidence>
<sequence length="277" mass="28462">MSAAVPAWSSVAGPSTPVALGLAILIAGAAWRQQSLRTSGALAAAVVGAIALRAGWPWGGFLIAWFAWATLASRLGRARKEQRTAGVVEKGAQRDAVQVMANGGVFAMAATLTLVRGDPWAQVAVWGAASLAAAGADTLGTEIGTWIGGIPRSVRTWRPVPTGTSGAVSAAGSFATLLSALVLAAIAVAMGLVPAPQWWIVAVAALFGAIVDTVAGALVQQRRWCPSCEMATEQSRHSCGTDTRHRGGWRWLGNDEVNFVCTASAALLAWLINGAVA</sequence>
<evidence type="ECO:0000256" key="1">
    <source>
        <dbReference type="ARBA" id="ARBA00004141"/>
    </source>
</evidence>
<dbReference type="PANTHER" id="PTHR13353:SF5">
    <property type="entry name" value="TRANSMEMBRANE PROTEIN 19"/>
    <property type="match status" value="1"/>
</dbReference>
<protein>
    <submittedName>
        <fullName evidence="7">DUF92 domain-containing protein</fullName>
    </submittedName>
</protein>
<evidence type="ECO:0000256" key="2">
    <source>
        <dbReference type="ARBA" id="ARBA00009012"/>
    </source>
</evidence>
<reference evidence="7 8" key="1">
    <citation type="submission" date="2020-05" db="EMBL/GenBank/DDBJ databases">
        <title>Complete genome sequence of Gemmatimonas greenlandica TET16.</title>
        <authorList>
            <person name="Zeng Y."/>
        </authorList>
    </citation>
    <scope>NUCLEOTIDE SEQUENCE [LARGE SCALE GENOMIC DNA]</scope>
    <source>
        <strain evidence="7 8">TET16</strain>
    </source>
</reference>
<keyword evidence="5 6" id="KW-0472">Membrane</keyword>
<dbReference type="Proteomes" id="UP000500938">
    <property type="component" value="Chromosome"/>
</dbReference>
<evidence type="ECO:0000256" key="4">
    <source>
        <dbReference type="ARBA" id="ARBA00022989"/>
    </source>
</evidence>
<feature type="transmembrane region" description="Helical" evidence="6">
    <location>
        <begin position="168"/>
        <end position="192"/>
    </location>
</feature>
<comment type="subcellular location">
    <subcellularLocation>
        <location evidence="1">Membrane</location>
        <topology evidence="1">Multi-pass membrane protein</topology>
    </subcellularLocation>
</comment>
<name>A0A6M4IK55_9BACT</name>
<gene>
    <name evidence="7" type="ORF">HKW67_01250</name>
</gene>
<dbReference type="Pfam" id="PF01940">
    <property type="entry name" value="DUF92"/>
    <property type="match status" value="1"/>
</dbReference>
<feature type="transmembrane region" description="Helical" evidence="6">
    <location>
        <begin position="12"/>
        <end position="31"/>
    </location>
</feature>
<evidence type="ECO:0000313" key="8">
    <source>
        <dbReference type="Proteomes" id="UP000500938"/>
    </source>
</evidence>
<dbReference type="KEGG" id="ggr:HKW67_01250"/>
<dbReference type="RefSeq" id="WP_171223664.1">
    <property type="nucleotide sequence ID" value="NZ_CP053085.1"/>
</dbReference>
<feature type="transmembrane region" description="Helical" evidence="6">
    <location>
        <begin position="198"/>
        <end position="219"/>
    </location>
</feature>
<dbReference type="AlphaFoldDB" id="A0A6M4IK55"/>
<evidence type="ECO:0000313" key="7">
    <source>
        <dbReference type="EMBL" id="QJR34238.1"/>
    </source>
</evidence>
<keyword evidence="4 6" id="KW-1133">Transmembrane helix</keyword>
<dbReference type="PANTHER" id="PTHR13353">
    <property type="entry name" value="TRANSMEMBRANE PROTEIN 19"/>
    <property type="match status" value="1"/>
</dbReference>
<keyword evidence="8" id="KW-1185">Reference proteome</keyword>
<accession>A0A6M4IK55</accession>
<dbReference type="GO" id="GO:0016020">
    <property type="term" value="C:membrane"/>
    <property type="evidence" value="ECO:0007669"/>
    <property type="project" value="UniProtKB-SubCell"/>
</dbReference>